<dbReference type="PANTHER" id="PTHR33653:SF1">
    <property type="entry name" value="RIBONUCLEASE VAPC2"/>
    <property type="match status" value="1"/>
</dbReference>
<organism evidence="9 10">
    <name type="scientific">Leucothrix arctica</name>
    <dbReference type="NCBI Taxonomy" id="1481894"/>
    <lineage>
        <taxon>Bacteria</taxon>
        <taxon>Pseudomonadati</taxon>
        <taxon>Pseudomonadota</taxon>
        <taxon>Gammaproteobacteria</taxon>
        <taxon>Thiotrichales</taxon>
        <taxon>Thiotrichaceae</taxon>
        <taxon>Leucothrix</taxon>
    </lineage>
</organism>
<keyword evidence="5" id="KW-0378">Hydrolase</keyword>
<dbReference type="InterPro" id="IPR050556">
    <property type="entry name" value="Type_II_TA_system_RNase"/>
</dbReference>
<evidence type="ECO:0000256" key="6">
    <source>
        <dbReference type="ARBA" id="ARBA00022842"/>
    </source>
</evidence>
<dbReference type="GO" id="GO:0004518">
    <property type="term" value="F:nuclease activity"/>
    <property type="evidence" value="ECO:0007669"/>
    <property type="project" value="UniProtKB-KW"/>
</dbReference>
<dbReference type="AlphaFoldDB" id="A0A317CFX6"/>
<dbReference type="GO" id="GO:0016787">
    <property type="term" value="F:hydrolase activity"/>
    <property type="evidence" value="ECO:0007669"/>
    <property type="project" value="UniProtKB-KW"/>
</dbReference>
<sequence>MLLVESNIFIYAILPEHKKLLNWLVKQHFAVAETTLVEVLGFHRLPAEDAQSLEHLFNIATILPMSRAIVDQAIALRQQRKMSLGDSLIAATALDHGISLVTRNTSDFEWIESLVFEDVSHFFEN</sequence>
<gene>
    <name evidence="9" type="ORF">DKT75_06015</name>
</gene>
<comment type="cofactor">
    <cofactor evidence="1">
        <name>Mg(2+)</name>
        <dbReference type="ChEBI" id="CHEBI:18420"/>
    </cofactor>
</comment>
<dbReference type="Gene3D" id="3.40.50.1010">
    <property type="entry name" value="5'-nuclease"/>
    <property type="match status" value="1"/>
</dbReference>
<dbReference type="PANTHER" id="PTHR33653">
    <property type="entry name" value="RIBONUCLEASE VAPC2"/>
    <property type="match status" value="1"/>
</dbReference>
<name>A0A317CFX6_9GAMM</name>
<dbReference type="InterPro" id="IPR002716">
    <property type="entry name" value="PIN_dom"/>
</dbReference>
<comment type="similarity">
    <text evidence="7">Belongs to the PINc/VapC protein family.</text>
</comment>
<comment type="caution">
    <text evidence="9">The sequence shown here is derived from an EMBL/GenBank/DDBJ whole genome shotgun (WGS) entry which is preliminary data.</text>
</comment>
<dbReference type="CDD" id="cd18738">
    <property type="entry name" value="PIN_VapC4-5_FitB-like"/>
    <property type="match status" value="1"/>
</dbReference>
<evidence type="ECO:0000256" key="2">
    <source>
        <dbReference type="ARBA" id="ARBA00022649"/>
    </source>
</evidence>
<evidence type="ECO:0000313" key="10">
    <source>
        <dbReference type="Proteomes" id="UP000245506"/>
    </source>
</evidence>
<keyword evidence="2" id="KW-1277">Toxin-antitoxin system</keyword>
<dbReference type="Proteomes" id="UP000245506">
    <property type="component" value="Unassembled WGS sequence"/>
</dbReference>
<protein>
    <submittedName>
        <fullName evidence="9">PIN domain nuclease</fullName>
    </submittedName>
</protein>
<proteinExistence type="inferred from homology"/>
<evidence type="ECO:0000256" key="7">
    <source>
        <dbReference type="ARBA" id="ARBA00038093"/>
    </source>
</evidence>
<keyword evidence="6" id="KW-0460">Magnesium</keyword>
<evidence type="ECO:0000256" key="4">
    <source>
        <dbReference type="ARBA" id="ARBA00022723"/>
    </source>
</evidence>
<keyword evidence="3" id="KW-0540">Nuclease</keyword>
<dbReference type="GO" id="GO:0046872">
    <property type="term" value="F:metal ion binding"/>
    <property type="evidence" value="ECO:0007669"/>
    <property type="project" value="UniProtKB-KW"/>
</dbReference>
<keyword evidence="10" id="KW-1185">Reference proteome</keyword>
<dbReference type="Pfam" id="PF01850">
    <property type="entry name" value="PIN"/>
    <property type="match status" value="1"/>
</dbReference>
<dbReference type="OrthoDB" id="459334at2"/>
<evidence type="ECO:0000256" key="5">
    <source>
        <dbReference type="ARBA" id="ARBA00022801"/>
    </source>
</evidence>
<evidence type="ECO:0000313" key="9">
    <source>
        <dbReference type="EMBL" id="PWQ97478.1"/>
    </source>
</evidence>
<reference evidence="9 10" key="1">
    <citation type="submission" date="2018-05" db="EMBL/GenBank/DDBJ databases">
        <title>Leucothrix arctica sp. nov., isolated from Arctic seawater.</title>
        <authorList>
            <person name="Choi A."/>
            <person name="Baek K."/>
        </authorList>
    </citation>
    <scope>NUCLEOTIDE SEQUENCE [LARGE SCALE GENOMIC DNA]</scope>
    <source>
        <strain evidence="9 10">IMCC9719</strain>
    </source>
</reference>
<dbReference type="InterPro" id="IPR029060">
    <property type="entry name" value="PIN-like_dom_sf"/>
</dbReference>
<keyword evidence="4" id="KW-0479">Metal-binding</keyword>
<dbReference type="EMBL" id="QGKL01000019">
    <property type="protein sequence ID" value="PWQ97478.1"/>
    <property type="molecule type" value="Genomic_DNA"/>
</dbReference>
<evidence type="ECO:0000256" key="3">
    <source>
        <dbReference type="ARBA" id="ARBA00022722"/>
    </source>
</evidence>
<dbReference type="RefSeq" id="WP_109822520.1">
    <property type="nucleotide sequence ID" value="NZ_QGKL01000019.1"/>
</dbReference>
<evidence type="ECO:0000256" key="1">
    <source>
        <dbReference type="ARBA" id="ARBA00001946"/>
    </source>
</evidence>
<accession>A0A317CFX6</accession>
<dbReference type="SUPFAM" id="SSF88723">
    <property type="entry name" value="PIN domain-like"/>
    <property type="match status" value="1"/>
</dbReference>
<feature type="domain" description="PIN" evidence="8">
    <location>
        <begin position="3"/>
        <end position="105"/>
    </location>
</feature>
<evidence type="ECO:0000259" key="8">
    <source>
        <dbReference type="Pfam" id="PF01850"/>
    </source>
</evidence>